<dbReference type="GO" id="GO:0043709">
    <property type="term" value="P:cell adhesion involved in single-species biofilm formation"/>
    <property type="evidence" value="ECO:0007669"/>
    <property type="project" value="TreeGrafter"/>
</dbReference>
<evidence type="ECO:0000313" key="7">
    <source>
        <dbReference type="Proteomes" id="UP000191946"/>
    </source>
</evidence>
<dbReference type="PROSITE" id="PS50887">
    <property type="entry name" value="GGDEF"/>
    <property type="match status" value="1"/>
</dbReference>
<sequence length="306" mass="34776">MQFTLEHAQEVLSGMPDPTFILSEDGVYLDVFGGSDKKTYHDGQSLIGKTLHRVLEKAQADWFVEQIRHSLAEQDIVTIQYKLDIKDIQGIDHLNGPQGEVYYEAKVCPLEVEYQGRRAVLIQSRNVSHCHQREALLRYQSQIDSLTNIFNRRVFFEKLSEEVVKSQSPEYQGALLLFDLDFFKVINDKRGHDAGDYVLESLADLVSNLLMKDETFARVGGEEFAIILSGSSLSEARELGEEVRSHIQNCVFEFKQIEIPVTVSVGVVNIIQNETTKGLYARVDKVLYAAKRNGRNCVVSEEKEQE</sequence>
<keyword evidence="7" id="KW-1185">Reference proteome</keyword>
<dbReference type="GO" id="GO:0052621">
    <property type="term" value="F:diguanylate cyclase activity"/>
    <property type="evidence" value="ECO:0007669"/>
    <property type="project" value="UniProtKB-EC"/>
</dbReference>
<name>A0A249W419_VIBPH</name>
<dbReference type="SUPFAM" id="SSF55785">
    <property type="entry name" value="PYP-like sensor domain (PAS domain)"/>
    <property type="match status" value="1"/>
</dbReference>
<dbReference type="EC" id="2.7.7.65" evidence="2"/>
<dbReference type="GO" id="GO:0005886">
    <property type="term" value="C:plasma membrane"/>
    <property type="evidence" value="ECO:0007669"/>
    <property type="project" value="TreeGrafter"/>
</dbReference>
<reference evidence="6 7" key="1">
    <citation type="submission" date="2015-08" db="EMBL/GenBank/DDBJ databases">
        <title>Draft Genome Sequences of Vibrio parahaemolyticus Strains.</title>
        <authorList>
            <person name="Gonzalez-Escalona N."/>
            <person name="DePaola A."/>
        </authorList>
    </citation>
    <scope>NUCLEOTIDE SEQUENCE [LARGE SCALE GENOMIC DNA]</scope>
    <source>
        <strain evidence="6 7">CFSAN001621</strain>
    </source>
</reference>
<evidence type="ECO:0000313" key="6">
    <source>
        <dbReference type="EMBL" id="OQJ96866.1"/>
    </source>
</evidence>
<organism evidence="5">
    <name type="scientific">Vibrio parahaemolyticus</name>
    <dbReference type="NCBI Taxonomy" id="670"/>
    <lineage>
        <taxon>Bacteria</taxon>
        <taxon>Pseudomonadati</taxon>
        <taxon>Pseudomonadota</taxon>
        <taxon>Gammaproteobacteria</taxon>
        <taxon>Vibrionales</taxon>
        <taxon>Vibrionaceae</taxon>
        <taxon>Vibrio</taxon>
    </lineage>
</organism>
<reference evidence="5" key="2">
    <citation type="submission" date="2017-09" db="EMBL/GenBank/DDBJ databases">
        <authorList>
            <person name="Ehlers B."/>
            <person name="Leendertz F.H."/>
        </authorList>
    </citation>
    <scope>NUCLEOTIDE SEQUENCE</scope>
    <source>
        <strain evidence="5">MAVP-26</strain>
    </source>
</reference>
<dbReference type="Gene3D" id="3.30.450.20">
    <property type="entry name" value="PAS domain"/>
    <property type="match status" value="1"/>
</dbReference>
<feature type="domain" description="GGDEF" evidence="4">
    <location>
        <begin position="171"/>
        <end position="303"/>
    </location>
</feature>
<dbReference type="EMBL" id="LHQV01000022">
    <property type="protein sequence ID" value="OQJ96866.1"/>
    <property type="molecule type" value="Genomic_DNA"/>
</dbReference>
<dbReference type="InterPro" id="IPR013656">
    <property type="entry name" value="PAS_4"/>
</dbReference>
<evidence type="ECO:0000313" key="5">
    <source>
        <dbReference type="EMBL" id="ASZ51327.1"/>
    </source>
</evidence>
<proteinExistence type="predicted"/>
<dbReference type="EMBL" id="CP023248">
    <property type="protein sequence ID" value="ASZ51327.1"/>
    <property type="molecule type" value="Genomic_DNA"/>
</dbReference>
<evidence type="ECO:0000259" key="4">
    <source>
        <dbReference type="PROSITE" id="PS50887"/>
    </source>
</evidence>
<dbReference type="GO" id="GO:1902201">
    <property type="term" value="P:negative regulation of bacterial-type flagellum-dependent cell motility"/>
    <property type="evidence" value="ECO:0007669"/>
    <property type="project" value="TreeGrafter"/>
</dbReference>
<dbReference type="InterPro" id="IPR000160">
    <property type="entry name" value="GGDEF_dom"/>
</dbReference>
<dbReference type="RefSeq" id="WP_005494188.1">
    <property type="nucleotide sequence ID" value="NZ_CP023248.2"/>
</dbReference>
<dbReference type="InterPro" id="IPR043128">
    <property type="entry name" value="Rev_trsase/Diguanyl_cyclase"/>
</dbReference>
<comment type="catalytic activity">
    <reaction evidence="3">
        <text>2 GTP = 3',3'-c-di-GMP + 2 diphosphate</text>
        <dbReference type="Rhea" id="RHEA:24898"/>
        <dbReference type="ChEBI" id="CHEBI:33019"/>
        <dbReference type="ChEBI" id="CHEBI:37565"/>
        <dbReference type="ChEBI" id="CHEBI:58805"/>
        <dbReference type="EC" id="2.7.7.65"/>
    </reaction>
</comment>
<gene>
    <name evidence="6" type="ORF">AKG60_22765</name>
    <name evidence="5" type="ORF">YA91_12505</name>
</gene>
<dbReference type="Pfam" id="PF00990">
    <property type="entry name" value="GGDEF"/>
    <property type="match status" value="1"/>
</dbReference>
<evidence type="ECO:0000256" key="1">
    <source>
        <dbReference type="ARBA" id="ARBA00001946"/>
    </source>
</evidence>
<evidence type="ECO:0000256" key="3">
    <source>
        <dbReference type="ARBA" id="ARBA00034247"/>
    </source>
</evidence>
<dbReference type="PANTHER" id="PTHR45138:SF9">
    <property type="entry name" value="DIGUANYLATE CYCLASE DGCM-RELATED"/>
    <property type="match status" value="1"/>
</dbReference>
<evidence type="ECO:0000256" key="2">
    <source>
        <dbReference type="ARBA" id="ARBA00012528"/>
    </source>
</evidence>
<dbReference type="NCBIfam" id="TIGR00254">
    <property type="entry name" value="GGDEF"/>
    <property type="match status" value="1"/>
</dbReference>
<dbReference type="InterPro" id="IPR029787">
    <property type="entry name" value="Nucleotide_cyclase"/>
</dbReference>
<accession>A0A249W419</accession>
<protein>
    <recommendedName>
        <fullName evidence="2">diguanylate cyclase</fullName>
        <ecNumber evidence="2">2.7.7.65</ecNumber>
    </recommendedName>
</protein>
<dbReference type="SUPFAM" id="SSF55073">
    <property type="entry name" value="Nucleotide cyclase"/>
    <property type="match status" value="1"/>
</dbReference>
<dbReference type="AlphaFoldDB" id="A0A249W419"/>
<dbReference type="InterPro" id="IPR035965">
    <property type="entry name" value="PAS-like_dom_sf"/>
</dbReference>
<dbReference type="FunFam" id="3.30.70.270:FF:000001">
    <property type="entry name" value="Diguanylate cyclase domain protein"/>
    <property type="match status" value="1"/>
</dbReference>
<comment type="cofactor">
    <cofactor evidence="1">
        <name>Mg(2+)</name>
        <dbReference type="ChEBI" id="CHEBI:18420"/>
    </cofactor>
</comment>
<dbReference type="InterPro" id="IPR050469">
    <property type="entry name" value="Diguanylate_Cyclase"/>
</dbReference>
<dbReference type="Pfam" id="PF08448">
    <property type="entry name" value="PAS_4"/>
    <property type="match status" value="1"/>
</dbReference>
<dbReference type="Proteomes" id="UP000191946">
    <property type="component" value="Unassembled WGS sequence"/>
</dbReference>
<dbReference type="PANTHER" id="PTHR45138">
    <property type="entry name" value="REGULATORY COMPONENTS OF SENSORY TRANSDUCTION SYSTEM"/>
    <property type="match status" value="1"/>
</dbReference>
<dbReference type="SMART" id="SM00267">
    <property type="entry name" value="GGDEF"/>
    <property type="match status" value="1"/>
</dbReference>
<dbReference type="CDD" id="cd01949">
    <property type="entry name" value="GGDEF"/>
    <property type="match status" value="1"/>
</dbReference>
<dbReference type="Gene3D" id="3.30.70.270">
    <property type="match status" value="1"/>
</dbReference>